<evidence type="ECO:0000313" key="2">
    <source>
        <dbReference type="Proteomes" id="UP000590542"/>
    </source>
</evidence>
<dbReference type="AlphaFoldDB" id="A0A7X9E6T6"/>
<proteinExistence type="predicted"/>
<gene>
    <name evidence="1" type="ORF">GYA37_01785</name>
</gene>
<accession>A0A7X9E6T6</accession>
<reference evidence="1 2" key="1">
    <citation type="journal article" date="2020" name="Biotechnol. Biofuels">
        <title>New insights from the biogas microbiome by comprehensive genome-resolved metagenomics of nearly 1600 species originating from multiple anaerobic digesters.</title>
        <authorList>
            <person name="Campanaro S."/>
            <person name="Treu L."/>
            <person name="Rodriguez-R L.M."/>
            <person name="Kovalovszki A."/>
            <person name="Ziels R.M."/>
            <person name="Maus I."/>
            <person name="Zhu X."/>
            <person name="Kougias P.G."/>
            <person name="Basile A."/>
            <person name="Luo G."/>
            <person name="Schluter A."/>
            <person name="Konstantinidis K.T."/>
            <person name="Angelidaki I."/>
        </authorList>
    </citation>
    <scope>NUCLEOTIDE SEQUENCE [LARGE SCALE GENOMIC DNA]</scope>
    <source>
        <strain evidence="1">AS27yjCOA_202</strain>
    </source>
</reference>
<dbReference type="EMBL" id="JAAZNV010000007">
    <property type="protein sequence ID" value="NMB91561.1"/>
    <property type="molecule type" value="Genomic_DNA"/>
</dbReference>
<sequence length="101" mass="11935">MESKGERMTALAQVPIICVNAKCHRELPRGHVFCEYCGTLQPQPDDLGNKRFWKGGEQIKLRRKYWQWCERCKRIRRVKPSQHKKFCYRCGGPLSTIPEKN</sequence>
<dbReference type="Proteomes" id="UP000590542">
    <property type="component" value="Unassembled WGS sequence"/>
</dbReference>
<organism evidence="1 2">
    <name type="scientific">candidate division WWE3 bacterium</name>
    <dbReference type="NCBI Taxonomy" id="2053526"/>
    <lineage>
        <taxon>Bacteria</taxon>
        <taxon>Katanobacteria</taxon>
    </lineage>
</organism>
<comment type="caution">
    <text evidence="1">The sequence shown here is derived from an EMBL/GenBank/DDBJ whole genome shotgun (WGS) entry which is preliminary data.</text>
</comment>
<name>A0A7X9E6T6_UNCKA</name>
<protein>
    <submittedName>
        <fullName evidence="1">Uncharacterized protein</fullName>
    </submittedName>
</protein>
<evidence type="ECO:0000313" key="1">
    <source>
        <dbReference type="EMBL" id="NMB91561.1"/>
    </source>
</evidence>